<dbReference type="Proteomes" id="UP000292003">
    <property type="component" value="Unassembled WGS sequence"/>
</dbReference>
<dbReference type="Gene3D" id="3.10.620.30">
    <property type="match status" value="1"/>
</dbReference>
<dbReference type="Pfam" id="PF11992">
    <property type="entry name" value="TgpA_N"/>
    <property type="match status" value="1"/>
</dbReference>
<feature type="transmembrane region" description="Helical" evidence="2">
    <location>
        <begin position="560"/>
        <end position="586"/>
    </location>
</feature>
<organism evidence="4 5">
    <name type="scientific">Amycolatopsis suaedae</name>
    <dbReference type="NCBI Taxonomy" id="2510978"/>
    <lineage>
        <taxon>Bacteria</taxon>
        <taxon>Bacillati</taxon>
        <taxon>Actinomycetota</taxon>
        <taxon>Actinomycetes</taxon>
        <taxon>Pseudonocardiales</taxon>
        <taxon>Pseudonocardiaceae</taxon>
        <taxon>Amycolatopsis</taxon>
    </lineage>
</organism>
<dbReference type="Pfam" id="PF01841">
    <property type="entry name" value="Transglut_core"/>
    <property type="match status" value="1"/>
</dbReference>
<name>A0A4Q7J3I8_9PSEU</name>
<dbReference type="InterPro" id="IPR021878">
    <property type="entry name" value="TgpA_N"/>
</dbReference>
<evidence type="ECO:0000256" key="1">
    <source>
        <dbReference type="SAM" id="MobiDB-lite"/>
    </source>
</evidence>
<keyword evidence="2" id="KW-0812">Transmembrane</keyword>
<evidence type="ECO:0000313" key="4">
    <source>
        <dbReference type="EMBL" id="RZQ61527.1"/>
    </source>
</evidence>
<sequence>MISRSRVAQACVLALVLLGGLLFAPVFTFGALWLPAGLAVLVAFGVAELCRRLPGLVPWRSLLVLVAGLLAVAVAVVGVPTGQAFGVLADGVLHGWQLTLQSTWPARPEPRLLAFVPVAVVVAATIGLELLHRLRSPLPALLPGLAVIGLSQAYSALSAGPALAVALAVAAVAGLLLVDTGDHVGVRGQRIALLAAPAVALGVVGALAVGMADPLGRPAWSLKQDETAPLSAAAVANPLGEIASRLTRPDVEVFRYTSDARPAYWTVAVLDQFDGVSWTAGGSFRRVGAELPPGTGVTVPVQRRSAAVTTTGALDGPWLPSQPLPASVGGVDPLVDEARGTLVTAGPPARAASYTLSWWETEPARLSGAALDPHAPGGFGALGGVPPEIEKLAREAVGVRPSFEAALALERFFTDNYRLATGRDIPTGHAWPQLRRFLLETKQGTSEQFATGYVVLARLLGIPARVAVGYGAPPQPTPAGEFVVRNADVLAWPEVAVAGVGWVPLDPIGNAAAGSGTGGGLAEVTERARAQLPPPQELRDPPLPPAPPGAGEEPGGSWDWPLAAVVAGAVLAVVVLGWLLGVPLATAVRSWRRRRRGGAVAAWAEARDRLRAHGVPVTVGMTVRDLAAASAPLTNESTVDALRSLAVTVDAALWSGGSVPAGPAWQAVRAVRKGLSRRPAGARLRAAFNARALLPPRS</sequence>
<accession>A0A4Q7J3I8</accession>
<dbReference type="InterPro" id="IPR052901">
    <property type="entry name" value="Bact_TGase-like"/>
</dbReference>
<keyword evidence="5" id="KW-1185">Reference proteome</keyword>
<reference evidence="4 5" key="1">
    <citation type="submission" date="2019-02" db="EMBL/GenBank/DDBJ databases">
        <title>Draft genome sequence of Amycolatopsis sp. 8-3EHSu isolated from roots of Suaeda maritima.</title>
        <authorList>
            <person name="Duangmal K."/>
            <person name="Chantavorakit T."/>
        </authorList>
    </citation>
    <scope>NUCLEOTIDE SEQUENCE [LARGE SCALE GENOMIC DNA]</scope>
    <source>
        <strain evidence="4 5">8-3EHSu</strain>
    </source>
</reference>
<dbReference type="EMBL" id="SFCC01000012">
    <property type="protein sequence ID" value="RZQ61527.1"/>
    <property type="molecule type" value="Genomic_DNA"/>
</dbReference>
<dbReference type="InterPro" id="IPR038765">
    <property type="entry name" value="Papain-like_cys_pep_sf"/>
</dbReference>
<keyword evidence="2" id="KW-0472">Membrane</keyword>
<evidence type="ECO:0000313" key="5">
    <source>
        <dbReference type="Proteomes" id="UP000292003"/>
    </source>
</evidence>
<feature type="transmembrane region" description="Helical" evidence="2">
    <location>
        <begin position="162"/>
        <end position="179"/>
    </location>
</feature>
<dbReference type="PANTHER" id="PTHR42736">
    <property type="entry name" value="PROTEIN-GLUTAMINE GAMMA-GLUTAMYLTRANSFERASE"/>
    <property type="match status" value="1"/>
</dbReference>
<gene>
    <name evidence="4" type="ORF">EWH70_24515</name>
</gene>
<feature type="region of interest" description="Disordered" evidence="1">
    <location>
        <begin position="533"/>
        <end position="555"/>
    </location>
</feature>
<feature type="compositionally biased region" description="Pro residues" evidence="1">
    <location>
        <begin position="533"/>
        <end position="548"/>
    </location>
</feature>
<dbReference type="RefSeq" id="WP_130477830.1">
    <property type="nucleotide sequence ID" value="NZ_SFCC01000012.1"/>
</dbReference>
<dbReference type="SUPFAM" id="SSF54001">
    <property type="entry name" value="Cysteine proteinases"/>
    <property type="match status" value="1"/>
</dbReference>
<evidence type="ECO:0000259" key="3">
    <source>
        <dbReference type="SMART" id="SM00460"/>
    </source>
</evidence>
<feature type="transmembrane region" description="Helical" evidence="2">
    <location>
        <begin position="62"/>
        <end position="79"/>
    </location>
</feature>
<dbReference type="OrthoDB" id="9804023at2"/>
<comment type="caution">
    <text evidence="4">The sequence shown here is derived from an EMBL/GenBank/DDBJ whole genome shotgun (WGS) entry which is preliminary data.</text>
</comment>
<dbReference type="AlphaFoldDB" id="A0A4Q7J3I8"/>
<dbReference type="SMART" id="SM00460">
    <property type="entry name" value="TGc"/>
    <property type="match status" value="1"/>
</dbReference>
<evidence type="ECO:0000256" key="2">
    <source>
        <dbReference type="SAM" id="Phobius"/>
    </source>
</evidence>
<feature type="domain" description="Transglutaminase-like" evidence="3">
    <location>
        <begin position="438"/>
        <end position="509"/>
    </location>
</feature>
<dbReference type="InterPro" id="IPR002931">
    <property type="entry name" value="Transglutaminase-like"/>
</dbReference>
<dbReference type="PANTHER" id="PTHR42736:SF1">
    <property type="entry name" value="PROTEIN-GLUTAMINE GAMMA-GLUTAMYLTRANSFERASE"/>
    <property type="match status" value="1"/>
</dbReference>
<proteinExistence type="predicted"/>
<keyword evidence="2" id="KW-1133">Transmembrane helix</keyword>
<feature type="transmembrane region" description="Helical" evidence="2">
    <location>
        <begin position="112"/>
        <end position="131"/>
    </location>
</feature>
<feature type="transmembrane region" description="Helical" evidence="2">
    <location>
        <begin position="191"/>
        <end position="212"/>
    </location>
</feature>
<protein>
    <submittedName>
        <fullName evidence="4">Transglutaminase domain-containing protein</fullName>
    </submittedName>
</protein>